<dbReference type="AlphaFoldDB" id="A0A4Y2IWE5"/>
<feature type="region of interest" description="Disordered" evidence="2">
    <location>
        <begin position="124"/>
        <end position="145"/>
    </location>
</feature>
<dbReference type="OrthoDB" id="6437367at2759"/>
<name>A0A4Y2IWE5_ARAVE</name>
<comment type="caution">
    <text evidence="3">The sequence shown here is derived from an EMBL/GenBank/DDBJ whole genome shotgun (WGS) entry which is preliminary data.</text>
</comment>
<dbReference type="Proteomes" id="UP000499080">
    <property type="component" value="Unassembled WGS sequence"/>
</dbReference>
<keyword evidence="4" id="KW-1185">Reference proteome</keyword>
<sequence>MFRNFHRLLQAVKPKIDCEKKFIEIRFLMKCIELNLWKSTLSDEKLYVKILEELQEMLSVEEKDLSSSEKEMVSLKNLRKQEKEKWMNLYHDLIKIIGRNHKHKGYFKQIFKKKIYPNEEKRLQIRHSSSESSESEQNIDSDDDNQSVDLSVIDEELLKRVMQLRLKRQEVEQKMKEYKRKIHSVSVKQNAVKRKIQKIIDAMNEAYEKLNVILVSRKFWWYYVN</sequence>
<keyword evidence="1" id="KW-0175">Coiled coil</keyword>
<gene>
    <name evidence="3" type="ORF">AVEN_76143_1</name>
</gene>
<proteinExistence type="predicted"/>
<feature type="compositionally biased region" description="Acidic residues" evidence="2">
    <location>
        <begin position="133"/>
        <end position="145"/>
    </location>
</feature>
<accession>A0A4Y2IWE5</accession>
<dbReference type="EMBL" id="BGPR01002979">
    <property type="protein sequence ID" value="GBM81980.1"/>
    <property type="molecule type" value="Genomic_DNA"/>
</dbReference>
<feature type="coiled-coil region" evidence="1">
    <location>
        <begin position="154"/>
        <end position="188"/>
    </location>
</feature>
<evidence type="ECO:0000313" key="4">
    <source>
        <dbReference type="Proteomes" id="UP000499080"/>
    </source>
</evidence>
<protein>
    <submittedName>
        <fullName evidence="3">Uncharacterized protein</fullName>
    </submittedName>
</protein>
<evidence type="ECO:0000256" key="1">
    <source>
        <dbReference type="SAM" id="Coils"/>
    </source>
</evidence>
<evidence type="ECO:0000256" key="2">
    <source>
        <dbReference type="SAM" id="MobiDB-lite"/>
    </source>
</evidence>
<reference evidence="3 4" key="1">
    <citation type="journal article" date="2019" name="Sci. Rep.">
        <title>Orb-weaving spider Araneus ventricosus genome elucidates the spidroin gene catalogue.</title>
        <authorList>
            <person name="Kono N."/>
            <person name="Nakamura H."/>
            <person name="Ohtoshi R."/>
            <person name="Moran D.A.P."/>
            <person name="Shinohara A."/>
            <person name="Yoshida Y."/>
            <person name="Fujiwara M."/>
            <person name="Mori M."/>
            <person name="Tomita M."/>
            <person name="Arakawa K."/>
        </authorList>
    </citation>
    <scope>NUCLEOTIDE SEQUENCE [LARGE SCALE GENOMIC DNA]</scope>
</reference>
<feature type="coiled-coil region" evidence="1">
    <location>
        <begin position="51"/>
        <end position="85"/>
    </location>
</feature>
<evidence type="ECO:0000313" key="3">
    <source>
        <dbReference type="EMBL" id="GBM81980.1"/>
    </source>
</evidence>
<organism evidence="3 4">
    <name type="scientific">Araneus ventricosus</name>
    <name type="common">Orbweaver spider</name>
    <name type="synonym">Epeira ventricosa</name>
    <dbReference type="NCBI Taxonomy" id="182803"/>
    <lineage>
        <taxon>Eukaryota</taxon>
        <taxon>Metazoa</taxon>
        <taxon>Ecdysozoa</taxon>
        <taxon>Arthropoda</taxon>
        <taxon>Chelicerata</taxon>
        <taxon>Arachnida</taxon>
        <taxon>Araneae</taxon>
        <taxon>Araneomorphae</taxon>
        <taxon>Entelegynae</taxon>
        <taxon>Araneoidea</taxon>
        <taxon>Araneidae</taxon>
        <taxon>Araneus</taxon>
    </lineage>
</organism>